<dbReference type="InterPro" id="IPR015847">
    <property type="entry name" value="ExoRNase_PH_dom2"/>
</dbReference>
<dbReference type="Gene3D" id="3.30.230.70">
    <property type="entry name" value="GHMP Kinase, N-terminal domain"/>
    <property type="match status" value="1"/>
</dbReference>
<keyword evidence="4 6" id="KW-0819">tRNA processing</keyword>
<evidence type="ECO:0000313" key="9">
    <source>
        <dbReference type="EMBL" id="UZP73675.1"/>
    </source>
</evidence>
<evidence type="ECO:0000256" key="6">
    <source>
        <dbReference type="HAMAP-Rule" id="MF_00564"/>
    </source>
</evidence>
<evidence type="ECO:0000256" key="4">
    <source>
        <dbReference type="ARBA" id="ARBA00022694"/>
    </source>
</evidence>
<dbReference type="InterPro" id="IPR001247">
    <property type="entry name" value="ExoRNase_PH_dom1"/>
</dbReference>
<reference evidence="9 10" key="1">
    <citation type="submission" date="2019-02" db="EMBL/GenBank/DDBJ databases">
        <title>Halieaceae_genomes.</title>
        <authorList>
            <person name="Li S.-H."/>
        </authorList>
    </citation>
    <scope>NUCLEOTIDE SEQUENCE [LARGE SCALE GENOMIC DNA]</scope>
    <source>
        <strain evidence="9 10">JH123</strain>
    </source>
</reference>
<evidence type="ECO:0000256" key="3">
    <source>
        <dbReference type="ARBA" id="ARBA00022555"/>
    </source>
</evidence>
<sequence>MTEDSCNRPSGRRPDQMRDVSFELGFTKQAAGSVLASFGDTRVLCTASISEGVPGFLRGKGQGWLTAEYGMLPSSTNSRVDREAVRGKQSGRTVEIQRLIGRSLRASIDLKKLGERTITIDCDVLQADGGTRTTAITGASVALVAALNALQRTGNLKTDPLISMVSAVSVGMWQGTAVLDLDYPEDSTADSDINVVMLANGGLIEVQGTAEEKVFSRAELNALLDLAESAGIQLHAAQTAALAAS</sequence>
<dbReference type="PROSITE" id="PS01277">
    <property type="entry name" value="RIBONUCLEASE_PH"/>
    <property type="match status" value="1"/>
</dbReference>
<dbReference type="NCBIfam" id="TIGR01966">
    <property type="entry name" value="RNasePH"/>
    <property type="match status" value="1"/>
</dbReference>
<dbReference type="PANTHER" id="PTHR11953:SF0">
    <property type="entry name" value="EXOSOME COMPLEX COMPONENT RRP41"/>
    <property type="match status" value="1"/>
</dbReference>
<keyword evidence="6 9" id="KW-0548">Nucleotidyltransferase</keyword>
<gene>
    <name evidence="6" type="primary">rph</name>
    <name evidence="9" type="ORF">E0F26_02510</name>
</gene>
<accession>A0ABY6Q463</accession>
<proteinExistence type="inferred from homology"/>
<dbReference type="PANTHER" id="PTHR11953">
    <property type="entry name" value="EXOSOME COMPLEX COMPONENT"/>
    <property type="match status" value="1"/>
</dbReference>
<organism evidence="9 10">
    <name type="scientific">Candidatus Paraluminiphilus aquimaris</name>
    <dbReference type="NCBI Taxonomy" id="2518994"/>
    <lineage>
        <taxon>Bacteria</taxon>
        <taxon>Pseudomonadati</taxon>
        <taxon>Pseudomonadota</taxon>
        <taxon>Gammaproteobacteria</taxon>
        <taxon>Cellvibrionales</taxon>
        <taxon>Halieaceae</taxon>
        <taxon>Candidatus Paraluminiphilus</taxon>
    </lineage>
</organism>
<feature type="binding site" evidence="6">
    <location>
        <begin position="130"/>
        <end position="132"/>
    </location>
    <ligand>
        <name>phosphate</name>
        <dbReference type="ChEBI" id="CHEBI:43474"/>
        <note>substrate</note>
    </ligand>
</feature>
<dbReference type="InterPro" id="IPR018336">
    <property type="entry name" value="RNase_PH_CS"/>
</dbReference>
<dbReference type="Pfam" id="PF01138">
    <property type="entry name" value="RNase_PH"/>
    <property type="match status" value="1"/>
</dbReference>
<dbReference type="CDD" id="cd11362">
    <property type="entry name" value="RNase_PH_bact"/>
    <property type="match status" value="1"/>
</dbReference>
<dbReference type="InterPro" id="IPR036345">
    <property type="entry name" value="ExoRNase_PH_dom2_sf"/>
</dbReference>
<feature type="domain" description="Exoribonuclease phosphorolytic" evidence="8">
    <location>
        <begin position="164"/>
        <end position="229"/>
    </location>
</feature>
<keyword evidence="2 6" id="KW-0698">rRNA processing</keyword>
<keyword evidence="10" id="KW-1185">Reference proteome</keyword>
<dbReference type="InterPro" id="IPR050080">
    <property type="entry name" value="RNase_PH"/>
</dbReference>
<feature type="binding site" evidence="6">
    <location>
        <position position="92"/>
    </location>
    <ligand>
        <name>phosphate</name>
        <dbReference type="ChEBI" id="CHEBI:43474"/>
        <note>substrate</note>
    </ligand>
</feature>
<dbReference type="Proteomes" id="UP001317963">
    <property type="component" value="Chromosome"/>
</dbReference>
<comment type="catalytic activity">
    <reaction evidence="6">
        <text>tRNA(n+1) + phosphate = tRNA(n) + a ribonucleoside 5'-diphosphate</text>
        <dbReference type="Rhea" id="RHEA:10628"/>
        <dbReference type="Rhea" id="RHEA-COMP:17343"/>
        <dbReference type="Rhea" id="RHEA-COMP:17344"/>
        <dbReference type="ChEBI" id="CHEBI:43474"/>
        <dbReference type="ChEBI" id="CHEBI:57930"/>
        <dbReference type="ChEBI" id="CHEBI:173114"/>
        <dbReference type="EC" id="2.7.7.56"/>
    </reaction>
</comment>
<comment type="function">
    <text evidence="6">Phosphorolytic 3'-5' exoribonuclease that plays an important role in tRNA 3'-end maturation. Removes nucleotide residues following the 3'-CCA terminus of tRNAs; can also add nucleotides to the ends of RNA molecules by using nucleoside diphosphates as substrates, but this may not be physiologically important. Probably plays a role in initiation of 16S rRNA degradation (leading to ribosome degradation) during starvation.</text>
</comment>
<dbReference type="InterPro" id="IPR020568">
    <property type="entry name" value="Ribosomal_Su5_D2-typ_SF"/>
</dbReference>
<dbReference type="Pfam" id="PF03725">
    <property type="entry name" value="RNase_PH_C"/>
    <property type="match status" value="1"/>
</dbReference>
<comment type="similarity">
    <text evidence="1 6">Belongs to the RNase PH family.</text>
</comment>
<dbReference type="SUPFAM" id="SSF54211">
    <property type="entry name" value="Ribosomal protein S5 domain 2-like"/>
    <property type="match status" value="1"/>
</dbReference>
<dbReference type="GO" id="GO:0009022">
    <property type="term" value="F:tRNA nucleotidyltransferase activity"/>
    <property type="evidence" value="ECO:0007669"/>
    <property type="project" value="UniProtKB-EC"/>
</dbReference>
<evidence type="ECO:0000313" key="10">
    <source>
        <dbReference type="Proteomes" id="UP001317963"/>
    </source>
</evidence>
<dbReference type="HAMAP" id="MF_00564">
    <property type="entry name" value="RNase_PH"/>
    <property type="match status" value="1"/>
</dbReference>
<keyword evidence="3 6" id="KW-0820">tRNA-binding</keyword>
<dbReference type="InterPro" id="IPR027408">
    <property type="entry name" value="PNPase/RNase_PH_dom_sf"/>
</dbReference>
<keyword evidence="6 9" id="KW-0808">Transferase</keyword>
<comment type="subunit">
    <text evidence="6">Homohexameric ring arranged as a trimer of dimers.</text>
</comment>
<dbReference type="EC" id="2.7.7.56" evidence="6"/>
<dbReference type="InterPro" id="IPR002381">
    <property type="entry name" value="RNase_PH_bac-type"/>
</dbReference>
<dbReference type="EMBL" id="CP036501">
    <property type="protein sequence ID" value="UZP73675.1"/>
    <property type="molecule type" value="Genomic_DNA"/>
</dbReference>
<protein>
    <recommendedName>
        <fullName evidence="6">Ribonuclease PH</fullName>
        <shortName evidence="6">RNase PH</shortName>
        <ecNumber evidence="6">2.7.7.56</ecNumber>
    </recommendedName>
    <alternativeName>
        <fullName evidence="6">tRNA nucleotidyltransferase</fullName>
    </alternativeName>
</protein>
<dbReference type="SUPFAM" id="SSF55666">
    <property type="entry name" value="Ribonuclease PH domain 2-like"/>
    <property type="match status" value="1"/>
</dbReference>
<evidence type="ECO:0000256" key="2">
    <source>
        <dbReference type="ARBA" id="ARBA00022552"/>
    </source>
</evidence>
<name>A0ABY6Q463_9GAMM</name>
<dbReference type="RefSeq" id="WP_279242470.1">
    <property type="nucleotide sequence ID" value="NZ_CP036501.1"/>
</dbReference>
<evidence type="ECO:0000259" key="7">
    <source>
        <dbReference type="Pfam" id="PF01138"/>
    </source>
</evidence>
<evidence type="ECO:0000256" key="5">
    <source>
        <dbReference type="ARBA" id="ARBA00022884"/>
    </source>
</evidence>
<evidence type="ECO:0000256" key="1">
    <source>
        <dbReference type="ARBA" id="ARBA00006678"/>
    </source>
</evidence>
<keyword evidence="5" id="KW-0694">RNA-binding</keyword>
<feature type="domain" description="Exoribonuclease phosphorolytic" evidence="7">
    <location>
        <begin position="16"/>
        <end position="145"/>
    </location>
</feature>
<evidence type="ECO:0000259" key="8">
    <source>
        <dbReference type="Pfam" id="PF03725"/>
    </source>
</evidence>